<evidence type="ECO:0000313" key="8">
    <source>
        <dbReference type="Proteomes" id="UP000242146"/>
    </source>
</evidence>
<feature type="transmembrane region" description="Helical" evidence="5">
    <location>
        <begin position="90"/>
        <end position="113"/>
    </location>
</feature>
<protein>
    <recommendedName>
        <fullName evidence="6">CUE domain-containing protein</fullName>
    </recommendedName>
</protein>
<dbReference type="GO" id="GO:0043130">
    <property type="term" value="F:ubiquitin binding"/>
    <property type="evidence" value="ECO:0007669"/>
    <property type="project" value="InterPro"/>
</dbReference>
<evidence type="ECO:0000256" key="1">
    <source>
        <dbReference type="ARBA" id="ARBA00004141"/>
    </source>
</evidence>
<organism evidence="7 8">
    <name type="scientific">Hesseltinella vesiculosa</name>
    <dbReference type="NCBI Taxonomy" id="101127"/>
    <lineage>
        <taxon>Eukaryota</taxon>
        <taxon>Fungi</taxon>
        <taxon>Fungi incertae sedis</taxon>
        <taxon>Mucoromycota</taxon>
        <taxon>Mucoromycotina</taxon>
        <taxon>Mucoromycetes</taxon>
        <taxon>Mucorales</taxon>
        <taxon>Cunninghamellaceae</taxon>
        <taxon>Hesseltinella</taxon>
    </lineage>
</organism>
<dbReference type="STRING" id="101127.A0A1X2GVM1"/>
<proteinExistence type="predicted"/>
<dbReference type="EMBL" id="MCGT01000002">
    <property type="protein sequence ID" value="ORX62085.1"/>
    <property type="molecule type" value="Genomic_DNA"/>
</dbReference>
<dbReference type="SUPFAM" id="SSF144091">
    <property type="entry name" value="Rhomboid-like"/>
    <property type="match status" value="1"/>
</dbReference>
<feature type="transmembrane region" description="Helical" evidence="5">
    <location>
        <begin position="55"/>
        <end position="78"/>
    </location>
</feature>
<dbReference type="Proteomes" id="UP000242146">
    <property type="component" value="Unassembled WGS sequence"/>
</dbReference>
<evidence type="ECO:0000256" key="4">
    <source>
        <dbReference type="ARBA" id="ARBA00023136"/>
    </source>
</evidence>
<comment type="subcellular location">
    <subcellularLocation>
        <location evidence="1">Membrane</location>
        <topology evidence="1">Multi-pass membrane protein</topology>
    </subcellularLocation>
</comment>
<name>A0A1X2GVM1_9FUNG</name>
<dbReference type="CDD" id="cd14279">
    <property type="entry name" value="CUE"/>
    <property type="match status" value="1"/>
</dbReference>
<feature type="transmembrane region" description="Helical" evidence="5">
    <location>
        <begin position="17"/>
        <end position="34"/>
    </location>
</feature>
<dbReference type="AlphaFoldDB" id="A0A1X2GVM1"/>
<dbReference type="InterPro" id="IPR003892">
    <property type="entry name" value="CUE"/>
</dbReference>
<evidence type="ECO:0000256" key="2">
    <source>
        <dbReference type="ARBA" id="ARBA00022692"/>
    </source>
</evidence>
<dbReference type="InterPro" id="IPR035952">
    <property type="entry name" value="Rhomboid-like_sf"/>
</dbReference>
<dbReference type="InterPro" id="IPR009060">
    <property type="entry name" value="UBA-like_sf"/>
</dbReference>
<evidence type="ECO:0000256" key="5">
    <source>
        <dbReference type="SAM" id="Phobius"/>
    </source>
</evidence>
<accession>A0A1X2GVM1</accession>
<keyword evidence="4 5" id="KW-0472">Membrane</keyword>
<evidence type="ECO:0000256" key="3">
    <source>
        <dbReference type="ARBA" id="ARBA00022989"/>
    </source>
</evidence>
<keyword evidence="8" id="KW-1185">Reference proteome</keyword>
<reference evidence="7 8" key="1">
    <citation type="submission" date="2016-07" db="EMBL/GenBank/DDBJ databases">
        <title>Pervasive Adenine N6-methylation of Active Genes in Fungi.</title>
        <authorList>
            <consortium name="DOE Joint Genome Institute"/>
            <person name="Mondo S.J."/>
            <person name="Dannebaum R.O."/>
            <person name="Kuo R.C."/>
            <person name="Labutti K."/>
            <person name="Haridas S."/>
            <person name="Kuo A."/>
            <person name="Salamov A."/>
            <person name="Ahrendt S.R."/>
            <person name="Lipzen A."/>
            <person name="Sullivan W."/>
            <person name="Andreopoulos W.B."/>
            <person name="Clum A."/>
            <person name="Lindquist E."/>
            <person name="Daum C."/>
            <person name="Ramamoorthy G.K."/>
            <person name="Gryganskyi A."/>
            <person name="Culley D."/>
            <person name="Magnuson J.K."/>
            <person name="James T.Y."/>
            <person name="O'Malley M.A."/>
            <person name="Stajich J.E."/>
            <person name="Spatafora J.W."/>
            <person name="Visel A."/>
            <person name="Grigoriev I.V."/>
        </authorList>
    </citation>
    <scope>NUCLEOTIDE SEQUENCE [LARGE SCALE GENOMIC DNA]</scope>
    <source>
        <strain evidence="7 8">NRRL 3301</strain>
    </source>
</reference>
<comment type="caution">
    <text evidence="7">The sequence shown here is derived from an EMBL/GenBank/DDBJ whole genome shotgun (WGS) entry which is preliminary data.</text>
</comment>
<dbReference type="PANTHER" id="PTHR43066">
    <property type="entry name" value="RHOMBOID-RELATED PROTEIN"/>
    <property type="match status" value="1"/>
</dbReference>
<dbReference type="OrthoDB" id="272778at2759"/>
<keyword evidence="2 5" id="KW-0812">Transmembrane</keyword>
<sequence length="382" mass="41847">MSVVGPAGFYNAPVTKLLVMGNWVLAVLISILQWKPYIHLQLSPHITIHHQFWRLLTCQFVFTSTGDVFFGTMVIYAMRTVERQFGSTKYAAFVLVMIGVATLLEIGALVTGLKLGFRYIPGGPYALVFAMLYQYERLIPVIYRFRVFGVEFNNKSFLYLLSSQVILSDGLHTIVPCLCGLLSGALYRSDVANIKRWRFPPRLVQLAQHYLKPWLITAPSPRTNHALPVERPIAAAFGNTRSNLDAWLNQRLGNPAAATNATETNASSTNDDVMSVGSTASATSSLATHATSSTIAAAGSRSHIDTTTVRQYLDTLTGRAPLSSQDITAPSMDELTLLATMFPDHPRETITNALVAAHNDVNRAVEIMLHTPAPTTSSSSMS</sequence>
<evidence type="ECO:0000259" key="6">
    <source>
        <dbReference type="Pfam" id="PF02845"/>
    </source>
</evidence>
<evidence type="ECO:0000313" key="7">
    <source>
        <dbReference type="EMBL" id="ORX62085.1"/>
    </source>
</evidence>
<dbReference type="Pfam" id="PF02845">
    <property type="entry name" value="CUE"/>
    <property type="match status" value="1"/>
</dbReference>
<dbReference type="PANTHER" id="PTHR43066:SF21">
    <property type="entry name" value="UBIQUITIN-ASSOCIATED DOMAIN-CONTAINING PROTEIN 2"/>
    <property type="match status" value="1"/>
</dbReference>
<gene>
    <name evidence="7" type="ORF">DM01DRAFT_1403798</name>
</gene>
<keyword evidence="3 5" id="KW-1133">Transmembrane helix</keyword>
<dbReference type="GO" id="GO:0016020">
    <property type="term" value="C:membrane"/>
    <property type="evidence" value="ECO:0007669"/>
    <property type="project" value="UniProtKB-SubCell"/>
</dbReference>
<dbReference type="GO" id="GO:0004252">
    <property type="term" value="F:serine-type endopeptidase activity"/>
    <property type="evidence" value="ECO:0007669"/>
    <property type="project" value="TreeGrafter"/>
</dbReference>
<feature type="domain" description="CUE" evidence="6">
    <location>
        <begin position="333"/>
        <end position="367"/>
    </location>
</feature>
<dbReference type="Gene3D" id="1.20.1540.10">
    <property type="entry name" value="Rhomboid-like"/>
    <property type="match status" value="1"/>
</dbReference>
<dbReference type="SUPFAM" id="SSF46934">
    <property type="entry name" value="UBA-like"/>
    <property type="match status" value="1"/>
</dbReference>